<organism evidence="1 2">
    <name type="scientific">Lecanicillium saksenae</name>
    <dbReference type="NCBI Taxonomy" id="468837"/>
    <lineage>
        <taxon>Eukaryota</taxon>
        <taxon>Fungi</taxon>
        <taxon>Dikarya</taxon>
        <taxon>Ascomycota</taxon>
        <taxon>Pezizomycotina</taxon>
        <taxon>Sordariomycetes</taxon>
        <taxon>Hypocreomycetidae</taxon>
        <taxon>Hypocreales</taxon>
        <taxon>Cordycipitaceae</taxon>
        <taxon>Lecanicillium</taxon>
    </lineage>
</organism>
<sequence length="457" mass="50165">MSSSTYADYLDGIRRGQAYNYGAVAIYAVTVVASFVMCIIALVKLRSHGDMARKFIRWHLTSFILFTIYMGLAVLTFSLFVAWSALILNDRFSSSPRILAISGDYVSFVTSSTGTLVHILVFLTLANLGFGIMSMRDSGTTNAVAPGSKRGGIYNARFGAYALGALVGCLQIAVFALRCKIETDGWRSSDSYSWITLGTHLNRLVFVVYFLLLLTAAGLVCWSGMTLITAKKHAQQSKTPAVFFLVCSFLFFLARLYIIAMFGAHTSLQNAALSTSYGYYTTVLDPILSAWPIFVILVLLFALGRKQRERGGLWTIPPPLPSGMQPQQQFYGYLPPQQQQPVMYVNNGYTPQYGGQPQEVKPYPQYATYPTTAHPPQQLGPNLSPVPHQLGPNLSPMAQHATPIQQQPQQQETWQPVPTSPHHQHADVRVASPSLTTPSATSPAPQEVGDNRPANPA</sequence>
<dbReference type="EMBL" id="JANAKD010000054">
    <property type="protein sequence ID" value="KAJ3498367.1"/>
    <property type="molecule type" value="Genomic_DNA"/>
</dbReference>
<proteinExistence type="predicted"/>
<accession>A0ACC1R5W3</accession>
<comment type="caution">
    <text evidence="1">The sequence shown here is derived from an EMBL/GenBank/DDBJ whole genome shotgun (WGS) entry which is preliminary data.</text>
</comment>
<keyword evidence="2" id="KW-1185">Reference proteome</keyword>
<evidence type="ECO:0000313" key="1">
    <source>
        <dbReference type="EMBL" id="KAJ3498367.1"/>
    </source>
</evidence>
<evidence type="ECO:0000313" key="2">
    <source>
        <dbReference type="Proteomes" id="UP001148737"/>
    </source>
</evidence>
<protein>
    <submittedName>
        <fullName evidence="1">Uncharacterized protein</fullName>
    </submittedName>
</protein>
<gene>
    <name evidence="1" type="ORF">NLG97_g1181</name>
</gene>
<name>A0ACC1R5W3_9HYPO</name>
<reference evidence="1" key="1">
    <citation type="submission" date="2022-07" db="EMBL/GenBank/DDBJ databases">
        <title>Genome Sequence of Lecanicillium saksenae.</title>
        <authorList>
            <person name="Buettner E."/>
        </authorList>
    </citation>
    <scope>NUCLEOTIDE SEQUENCE</scope>
    <source>
        <strain evidence="1">VT-O1</strain>
    </source>
</reference>
<dbReference type="Proteomes" id="UP001148737">
    <property type="component" value="Unassembled WGS sequence"/>
</dbReference>